<protein>
    <submittedName>
        <fullName evidence="1">Uncharacterized protein</fullName>
    </submittedName>
</protein>
<reference evidence="1" key="2">
    <citation type="submission" date="2025-08" db="UniProtKB">
        <authorList>
            <consortium name="Ensembl"/>
        </authorList>
    </citation>
    <scope>IDENTIFICATION</scope>
</reference>
<accession>A0A8C8UF28</accession>
<reference evidence="1 2" key="1">
    <citation type="submission" date="2018-10" db="EMBL/GenBank/DDBJ databases">
        <title>Improved assembly of the deer mouse Peromyscus maniculatus genome.</title>
        <authorList>
            <person name="Lassance J.-M."/>
            <person name="Hoekstra H.E."/>
        </authorList>
    </citation>
    <scope>NUCLEOTIDE SEQUENCE [LARGE SCALE GENOMIC DNA]</scope>
</reference>
<proteinExistence type="predicted"/>
<sequence length="87" mass="9454">VGADLTSWGLGPGIRASTPQDPPCHMVTALLRDRDKVLLLAHTFPVERVQASLAIPLLPASQLLWGFQLGYMGWLGSLGQSFLSWIL</sequence>
<dbReference type="Proteomes" id="UP000694547">
    <property type="component" value="Chromosome 14"/>
</dbReference>
<name>A0A8C8UF28_PERMB</name>
<dbReference type="AlphaFoldDB" id="A0A8C8UF28"/>
<organism evidence="1 2">
    <name type="scientific">Peromyscus maniculatus bairdii</name>
    <name type="common">Prairie deer mouse</name>
    <dbReference type="NCBI Taxonomy" id="230844"/>
    <lineage>
        <taxon>Eukaryota</taxon>
        <taxon>Metazoa</taxon>
        <taxon>Chordata</taxon>
        <taxon>Craniata</taxon>
        <taxon>Vertebrata</taxon>
        <taxon>Euteleostomi</taxon>
        <taxon>Mammalia</taxon>
        <taxon>Eutheria</taxon>
        <taxon>Euarchontoglires</taxon>
        <taxon>Glires</taxon>
        <taxon>Rodentia</taxon>
        <taxon>Myomorpha</taxon>
        <taxon>Muroidea</taxon>
        <taxon>Cricetidae</taxon>
        <taxon>Neotominae</taxon>
        <taxon>Peromyscus</taxon>
    </lineage>
</organism>
<reference evidence="1" key="3">
    <citation type="submission" date="2025-09" db="UniProtKB">
        <authorList>
            <consortium name="Ensembl"/>
        </authorList>
    </citation>
    <scope>IDENTIFICATION</scope>
</reference>
<dbReference type="Ensembl" id="ENSPEMT00000035052.1">
    <property type="protein sequence ID" value="ENSPEMP00000031459.1"/>
    <property type="gene ID" value="ENSPEMG00000029842.1"/>
</dbReference>
<evidence type="ECO:0000313" key="1">
    <source>
        <dbReference type="Ensembl" id="ENSPEMP00000031459.1"/>
    </source>
</evidence>
<keyword evidence="2" id="KW-1185">Reference proteome</keyword>
<evidence type="ECO:0000313" key="2">
    <source>
        <dbReference type="Proteomes" id="UP000694547"/>
    </source>
</evidence>
<dbReference type="GeneTree" id="ENSGT00910000147973"/>